<name>A0AAD1HWX6_9MYCO</name>
<dbReference type="Proteomes" id="UP000467636">
    <property type="component" value="Chromosome"/>
</dbReference>
<feature type="region of interest" description="Disordered" evidence="1">
    <location>
        <begin position="50"/>
        <end position="94"/>
    </location>
</feature>
<keyword evidence="3" id="KW-1185">Reference proteome</keyword>
<evidence type="ECO:0000313" key="2">
    <source>
        <dbReference type="EMBL" id="BBX22264.1"/>
    </source>
</evidence>
<proteinExistence type="predicted"/>
<feature type="region of interest" description="Disordered" evidence="1">
    <location>
        <begin position="143"/>
        <end position="219"/>
    </location>
</feature>
<protein>
    <submittedName>
        <fullName evidence="2">Uncharacterized protein</fullName>
    </submittedName>
</protein>
<evidence type="ECO:0000256" key="1">
    <source>
        <dbReference type="SAM" id="MobiDB-lite"/>
    </source>
</evidence>
<gene>
    <name evidence="2" type="ORF">MTER_16750</name>
</gene>
<reference evidence="2 3" key="1">
    <citation type="journal article" date="2019" name="Emerg. Microbes Infect.">
        <title>Comprehensive subspecies identification of 175 nontuberculous mycobacteria species based on 7547 genomic profiles.</title>
        <authorList>
            <person name="Matsumoto Y."/>
            <person name="Kinjo T."/>
            <person name="Motooka D."/>
            <person name="Nabeya D."/>
            <person name="Jung N."/>
            <person name="Uechi K."/>
            <person name="Horii T."/>
            <person name="Iida T."/>
            <person name="Fujita J."/>
            <person name="Nakamura S."/>
        </authorList>
    </citation>
    <scope>NUCLEOTIDE SEQUENCE [LARGE SCALE GENOMIC DNA]</scope>
    <source>
        <strain evidence="2 3">JCM 12143</strain>
    </source>
</reference>
<dbReference type="EMBL" id="AP022564">
    <property type="protein sequence ID" value="BBX22264.1"/>
    <property type="molecule type" value="Genomic_DNA"/>
</dbReference>
<evidence type="ECO:0000313" key="3">
    <source>
        <dbReference type="Proteomes" id="UP000467636"/>
    </source>
</evidence>
<organism evidence="2 3">
    <name type="scientific">Mycolicibacter terrae</name>
    <dbReference type="NCBI Taxonomy" id="1788"/>
    <lineage>
        <taxon>Bacteria</taxon>
        <taxon>Bacillati</taxon>
        <taxon>Actinomycetota</taxon>
        <taxon>Actinomycetes</taxon>
        <taxon>Mycobacteriales</taxon>
        <taxon>Mycobacteriaceae</taxon>
        <taxon>Mycolicibacter</taxon>
    </lineage>
</organism>
<feature type="compositionally biased region" description="Low complexity" evidence="1">
    <location>
        <begin position="161"/>
        <end position="176"/>
    </location>
</feature>
<sequence length="219" mass="22309">MAARQSVDTIRARRVAIAVNACVTVVFVVAGGPGFGPDGPLSVAGDVTTTAQSGAGGQGRATVAAEPADAGPEGQGHATVAAEPAGGPDRHPAQHLPYRNTTAEAPGGSGVISELSEFYSEYAAVELDRQRKISPQQITAAEASSIQPYAAPESVPVRQLAAEPESVAEPAEVYVPDGGEKIVADSPAEEQVAPSDPQPDVNVSDRQNENPAAPPKDSE</sequence>
<accession>A0AAD1HWX6</accession>
<dbReference type="AlphaFoldDB" id="A0AAD1HWX6"/>